<keyword evidence="2" id="KW-0472">Membrane</keyword>
<evidence type="ECO:0000313" key="5">
    <source>
        <dbReference type="Proteomes" id="UP001530293"/>
    </source>
</evidence>
<organism evidence="4 5">
    <name type="scientific">Discostella pseudostelligera</name>
    <dbReference type="NCBI Taxonomy" id="259834"/>
    <lineage>
        <taxon>Eukaryota</taxon>
        <taxon>Sar</taxon>
        <taxon>Stramenopiles</taxon>
        <taxon>Ochrophyta</taxon>
        <taxon>Bacillariophyta</taxon>
        <taxon>Coscinodiscophyceae</taxon>
        <taxon>Thalassiosirophycidae</taxon>
        <taxon>Stephanodiscales</taxon>
        <taxon>Stephanodiscaceae</taxon>
        <taxon>Discostella</taxon>
    </lineage>
</organism>
<feature type="transmembrane region" description="Helical" evidence="2">
    <location>
        <begin position="272"/>
        <end position="295"/>
    </location>
</feature>
<dbReference type="Proteomes" id="UP001530293">
    <property type="component" value="Unassembled WGS sequence"/>
</dbReference>
<reference evidence="4 5" key="1">
    <citation type="submission" date="2024-10" db="EMBL/GenBank/DDBJ databases">
        <title>Updated reference genomes for cyclostephanoid diatoms.</title>
        <authorList>
            <person name="Roberts W.R."/>
            <person name="Alverson A.J."/>
        </authorList>
    </citation>
    <scope>NUCLEOTIDE SEQUENCE [LARGE SCALE GENOMIC DNA]</scope>
    <source>
        <strain evidence="4 5">AJA232-27</strain>
    </source>
</reference>
<feature type="region of interest" description="Disordered" evidence="1">
    <location>
        <begin position="332"/>
        <end position="375"/>
    </location>
</feature>
<feature type="compositionally biased region" description="Acidic residues" evidence="1">
    <location>
        <begin position="341"/>
        <end position="354"/>
    </location>
</feature>
<keyword evidence="2" id="KW-0812">Transmembrane</keyword>
<dbReference type="EMBL" id="JALLBG020000046">
    <property type="protein sequence ID" value="KAL3770036.1"/>
    <property type="molecule type" value="Genomic_DNA"/>
</dbReference>
<dbReference type="AlphaFoldDB" id="A0ABD3N4R8"/>
<gene>
    <name evidence="4" type="ORF">ACHAWU_005863</name>
</gene>
<keyword evidence="5" id="KW-1185">Reference proteome</keyword>
<keyword evidence="3" id="KW-0732">Signal</keyword>
<evidence type="ECO:0000256" key="3">
    <source>
        <dbReference type="SAM" id="SignalP"/>
    </source>
</evidence>
<evidence type="ECO:0000256" key="2">
    <source>
        <dbReference type="SAM" id="Phobius"/>
    </source>
</evidence>
<proteinExistence type="predicted"/>
<protein>
    <submittedName>
        <fullName evidence="4">Uncharacterized protein</fullName>
    </submittedName>
</protein>
<evidence type="ECO:0000256" key="1">
    <source>
        <dbReference type="SAM" id="MobiDB-lite"/>
    </source>
</evidence>
<keyword evidence="2" id="KW-1133">Transmembrane helix</keyword>
<evidence type="ECO:0000313" key="4">
    <source>
        <dbReference type="EMBL" id="KAL3770036.1"/>
    </source>
</evidence>
<accession>A0ABD3N4R8</accession>
<feature type="transmembrane region" description="Helical" evidence="2">
    <location>
        <begin position="234"/>
        <end position="251"/>
    </location>
</feature>
<feature type="transmembrane region" description="Helical" evidence="2">
    <location>
        <begin position="301"/>
        <end position="318"/>
    </location>
</feature>
<feature type="chain" id="PRO_5044827806" evidence="3">
    <location>
        <begin position="27"/>
        <end position="375"/>
    </location>
</feature>
<comment type="caution">
    <text evidence="4">The sequence shown here is derived from an EMBL/GenBank/DDBJ whole genome shotgun (WGS) entry which is preliminary data.</text>
</comment>
<sequence length="375" mass="41645">MARSRPLSLLFIIAASFTTTVTVVNAANDESSIEYWTNYAILPKKCIKYNNNDQIMYSMYEQYSNHCTDTPTGVYVTSVPTFVNAYLEQLADNAADAGEEFNYPNAYNYLSCTLKEVNGVNYYLQLGCNDDSSSMLAVNIYSDAQCTTPSVVDGYDDANVQIDFSITFNKCMPCVIWADKNDDQIDDQYFENKQMNAPLCSAMWEYKQTCNDKCQLLAKESNGAREGWNKADKVLLSILSLFGLGMLIAIIKKRQKMSNKDSLLEQAAISAAGLQQSHILGIFALLILIITIFGLLGLKKITWALLLMLNIVLFAYLMKLTVDGSVKETIIGPDGKIADGEASDDEEDDDDEDPASPKKKSTTGEYENPELPPIT</sequence>
<name>A0ABD3N4R8_9STRA</name>
<feature type="signal peptide" evidence="3">
    <location>
        <begin position="1"/>
        <end position="26"/>
    </location>
</feature>